<dbReference type="PANTHER" id="PTHR36335:SF1">
    <property type="entry name" value="CHAPERONE DNAJ-DOMAIN SUPERFAMILY PROTEIN"/>
    <property type="match status" value="1"/>
</dbReference>
<organism evidence="1">
    <name type="scientific">Fagus sylvatica</name>
    <name type="common">Beechnut</name>
    <dbReference type="NCBI Taxonomy" id="28930"/>
    <lineage>
        <taxon>Eukaryota</taxon>
        <taxon>Viridiplantae</taxon>
        <taxon>Streptophyta</taxon>
        <taxon>Embryophyta</taxon>
        <taxon>Tracheophyta</taxon>
        <taxon>Spermatophyta</taxon>
        <taxon>Magnoliopsida</taxon>
        <taxon>eudicotyledons</taxon>
        <taxon>Gunneridae</taxon>
        <taxon>Pentapetalae</taxon>
        <taxon>rosids</taxon>
        <taxon>fabids</taxon>
        <taxon>Fagales</taxon>
        <taxon>Fagaceae</taxon>
        <taxon>Fagus</taxon>
    </lineage>
</organism>
<dbReference type="AlphaFoldDB" id="A0A2N9IZA7"/>
<dbReference type="PANTHER" id="PTHR36335">
    <property type="entry name" value="CHAPERONE DNAJ-DOMAIN SUPERFAMILY PROTEIN"/>
    <property type="match status" value="1"/>
</dbReference>
<reference evidence="1" key="1">
    <citation type="submission" date="2018-02" db="EMBL/GenBank/DDBJ databases">
        <authorList>
            <person name="Cohen D.B."/>
            <person name="Kent A.D."/>
        </authorList>
    </citation>
    <scope>NUCLEOTIDE SEQUENCE</scope>
</reference>
<protein>
    <submittedName>
        <fullName evidence="1">Uncharacterized protein</fullName>
    </submittedName>
</protein>
<gene>
    <name evidence="1" type="ORF">FSB_LOCUS58114</name>
</gene>
<evidence type="ECO:0000313" key="1">
    <source>
        <dbReference type="EMBL" id="SPD30232.1"/>
    </source>
</evidence>
<dbReference type="EMBL" id="OIVN01006306">
    <property type="protein sequence ID" value="SPD30232.1"/>
    <property type="molecule type" value="Genomic_DNA"/>
</dbReference>
<sequence>MALSLEWQNSNHVDGGGNDFCNGEQSPQRSSLSTALVHQETNVNLATIVLKEASGNEEQAKGVCIEEPSSKSIQVNLDGGGVLKNKDDHELAPSCNTCNKKDKFVPNSGSSNCGVACPSDKVVPVIPEESFFCNTPSESKSELVSREKADYEQIYLCSTRCNETHLVEAKETHDDGIDPLVADQDGDVTTLVQRDLISEREKLKETDEYKRAMEEEWASRLQQLQIQSIESKLCV</sequence>
<proteinExistence type="predicted"/>
<name>A0A2N9IZA7_FAGSY</name>
<accession>A0A2N9IZA7</accession>